<keyword evidence="2" id="KW-0813">Transport</keyword>
<comment type="similarity">
    <text evidence="1">Belongs to the ABC transporter superfamily. ABCD family. Peroxisomal fatty acyl CoA transporter (TC 3.A.1.203) subfamily.</text>
</comment>
<name>A0A176VHW7_MARPO</name>
<feature type="transmembrane region" description="Helical" evidence="9">
    <location>
        <begin position="49"/>
        <end position="73"/>
    </location>
</feature>
<evidence type="ECO:0000256" key="7">
    <source>
        <dbReference type="ARBA" id="ARBA00023136"/>
    </source>
</evidence>
<dbReference type="Gene3D" id="1.20.1560.10">
    <property type="entry name" value="ABC transporter type 1, transmembrane domain"/>
    <property type="match status" value="1"/>
</dbReference>
<dbReference type="PROSITE" id="PS00211">
    <property type="entry name" value="ABC_TRANSPORTER_1"/>
    <property type="match status" value="1"/>
</dbReference>
<dbReference type="PROSITE" id="PS50929">
    <property type="entry name" value="ABC_TM1F"/>
    <property type="match status" value="1"/>
</dbReference>
<dbReference type="Gene3D" id="3.40.50.300">
    <property type="entry name" value="P-loop containing nucleotide triphosphate hydrolases"/>
    <property type="match status" value="1"/>
</dbReference>
<dbReference type="InterPro" id="IPR050835">
    <property type="entry name" value="ABC_transporter_sub-D"/>
</dbReference>
<evidence type="ECO:0000256" key="4">
    <source>
        <dbReference type="ARBA" id="ARBA00022741"/>
    </source>
</evidence>
<sequence length="649" mass="72407">MTANSAASAFGPVASAGSAQTGPKFSWVLVKKMWRVGIMYFKGDKRKKACTLLAVVLTLCAICAGMFVIFSYIQRDFSTAISEKNVEGFHRAVMRFIGIVIIATPLFATYHYLQDLLALEWRIWLSDLLLSNYFCTNSKTLVRSPFLWFLALVCAANRAYFDLKMEGKLDNPDQRICEDAASFVRNSVEIIALIGSKFLNICAFTGVLWSIAPELVYFLLGYSVIGTYVTVRLFGKKLMQLQFQGLQREADFRYSLVRIRDNAESIAFYSGETHEAKTIKGFFSALIANSRDLILWRRHLGLFSNAYEFSMLVVPSIIIAPRYFAGEVEFGVIAQTGFAFNRILQALSLIVMRFDNFSGLAAQTERLDSLITSLGKHTGDKQLLQQTSRKSSPSQLKDMEEEQASEGDFLLDVPENGYSSGKFLRDEGPGLLMKDLSVTTPNMKNMIIKDLNVSLAPGETLLVMGPSGCGKSSLLRAIAGLWNRGSGLLQAPPLSESLFLPQKPYLPLGPLREQLLFPGKKGSHHTEIDLFNVLQSVALSDLPGKVGGLDTVCDWGGILSAGEQQRLAFGRLFLHQPEKAYLDEATSALDAVNEARLYSLLQETVPMYVSVGHRLSLVKYHTHVLEFIEDVGWRFYNRKEFENSRYPTS</sequence>
<protein>
    <recommendedName>
        <fullName evidence="14">ABC transporter domain-containing protein</fullName>
    </recommendedName>
</protein>
<dbReference type="PANTHER" id="PTHR11384:SF55">
    <property type="entry name" value="ATP-BINDING CASSETTE TRANSPORTER"/>
    <property type="match status" value="1"/>
</dbReference>
<feature type="compositionally biased region" description="Polar residues" evidence="8">
    <location>
        <begin position="383"/>
        <end position="395"/>
    </location>
</feature>
<keyword evidence="3 9" id="KW-0812">Transmembrane</keyword>
<dbReference type="InterPro" id="IPR017871">
    <property type="entry name" value="ABC_transporter-like_CS"/>
</dbReference>
<dbReference type="PANTHER" id="PTHR11384">
    <property type="entry name" value="ATP-BINDING CASSETTE, SUB-FAMILY D MEMBER"/>
    <property type="match status" value="1"/>
</dbReference>
<evidence type="ECO:0000256" key="9">
    <source>
        <dbReference type="SAM" id="Phobius"/>
    </source>
</evidence>
<evidence type="ECO:0000256" key="6">
    <source>
        <dbReference type="ARBA" id="ARBA00022989"/>
    </source>
</evidence>
<dbReference type="InterPro" id="IPR011527">
    <property type="entry name" value="ABC1_TM_dom"/>
</dbReference>
<dbReference type="PROSITE" id="PS50893">
    <property type="entry name" value="ABC_TRANSPORTER_2"/>
    <property type="match status" value="1"/>
</dbReference>
<dbReference type="EMBL" id="LVLJ01003603">
    <property type="protein sequence ID" value="OAE20539.1"/>
    <property type="molecule type" value="Genomic_DNA"/>
</dbReference>
<feature type="transmembrane region" description="Helical" evidence="9">
    <location>
        <begin position="215"/>
        <end position="234"/>
    </location>
</feature>
<dbReference type="InterPro" id="IPR003593">
    <property type="entry name" value="AAA+_ATPase"/>
</dbReference>
<accession>A0A176VHW7</accession>
<dbReference type="GO" id="GO:0005524">
    <property type="term" value="F:ATP binding"/>
    <property type="evidence" value="ECO:0007669"/>
    <property type="project" value="UniProtKB-KW"/>
</dbReference>
<keyword evidence="7 9" id="KW-0472">Membrane</keyword>
<keyword evidence="4" id="KW-0547">Nucleotide-binding</keyword>
<evidence type="ECO:0000313" key="12">
    <source>
        <dbReference type="EMBL" id="OAE20539.1"/>
    </source>
</evidence>
<evidence type="ECO:0000313" key="13">
    <source>
        <dbReference type="Proteomes" id="UP000077202"/>
    </source>
</evidence>
<dbReference type="InterPro" id="IPR003439">
    <property type="entry name" value="ABC_transporter-like_ATP-bd"/>
</dbReference>
<dbReference type="CDD" id="cd03223">
    <property type="entry name" value="ABCD_peroxisomal_ALDP"/>
    <property type="match status" value="1"/>
</dbReference>
<dbReference type="InterPro" id="IPR036640">
    <property type="entry name" value="ABC1_TM_sf"/>
</dbReference>
<dbReference type="GO" id="GO:0016887">
    <property type="term" value="F:ATP hydrolysis activity"/>
    <property type="evidence" value="ECO:0007669"/>
    <property type="project" value="InterPro"/>
</dbReference>
<feature type="transmembrane region" description="Helical" evidence="9">
    <location>
        <begin position="93"/>
        <end position="113"/>
    </location>
</feature>
<dbReference type="Pfam" id="PF00005">
    <property type="entry name" value="ABC_tran"/>
    <property type="match status" value="1"/>
</dbReference>
<gene>
    <name evidence="12" type="ORF">AXG93_948s1470</name>
</gene>
<dbReference type="SUPFAM" id="SSF52540">
    <property type="entry name" value="P-loop containing nucleoside triphosphate hydrolases"/>
    <property type="match status" value="1"/>
</dbReference>
<dbReference type="SMART" id="SM00382">
    <property type="entry name" value="AAA"/>
    <property type="match status" value="1"/>
</dbReference>
<evidence type="ECO:0000256" key="1">
    <source>
        <dbReference type="ARBA" id="ARBA00008575"/>
    </source>
</evidence>
<evidence type="ECO:0000259" key="10">
    <source>
        <dbReference type="PROSITE" id="PS50893"/>
    </source>
</evidence>
<evidence type="ECO:0000256" key="8">
    <source>
        <dbReference type="SAM" id="MobiDB-lite"/>
    </source>
</evidence>
<evidence type="ECO:0000256" key="3">
    <source>
        <dbReference type="ARBA" id="ARBA00022692"/>
    </source>
</evidence>
<keyword evidence="5" id="KW-0067">ATP-binding</keyword>
<evidence type="ECO:0000259" key="11">
    <source>
        <dbReference type="PROSITE" id="PS50929"/>
    </source>
</evidence>
<evidence type="ECO:0008006" key="14">
    <source>
        <dbReference type="Google" id="ProtNLM"/>
    </source>
</evidence>
<evidence type="ECO:0000256" key="5">
    <source>
        <dbReference type="ARBA" id="ARBA00022840"/>
    </source>
</evidence>
<organism evidence="12 13">
    <name type="scientific">Marchantia polymorpha subsp. ruderalis</name>
    <dbReference type="NCBI Taxonomy" id="1480154"/>
    <lineage>
        <taxon>Eukaryota</taxon>
        <taxon>Viridiplantae</taxon>
        <taxon>Streptophyta</taxon>
        <taxon>Embryophyta</taxon>
        <taxon>Marchantiophyta</taxon>
        <taxon>Marchantiopsida</taxon>
        <taxon>Marchantiidae</taxon>
        <taxon>Marchantiales</taxon>
        <taxon>Marchantiaceae</taxon>
        <taxon>Marchantia</taxon>
    </lineage>
</organism>
<feature type="domain" description="ABC transporter" evidence="10">
    <location>
        <begin position="431"/>
        <end position="648"/>
    </location>
</feature>
<dbReference type="GO" id="GO:0140359">
    <property type="term" value="F:ABC-type transporter activity"/>
    <property type="evidence" value="ECO:0007669"/>
    <property type="project" value="InterPro"/>
</dbReference>
<proteinExistence type="inferred from homology"/>
<dbReference type="Proteomes" id="UP000077202">
    <property type="component" value="Unassembled WGS sequence"/>
</dbReference>
<dbReference type="SUPFAM" id="SSF90123">
    <property type="entry name" value="ABC transporter transmembrane region"/>
    <property type="match status" value="1"/>
</dbReference>
<feature type="domain" description="ABC transmembrane type-1" evidence="11">
    <location>
        <begin position="198"/>
        <end position="359"/>
    </location>
</feature>
<dbReference type="InterPro" id="IPR027417">
    <property type="entry name" value="P-loop_NTPase"/>
</dbReference>
<evidence type="ECO:0000256" key="2">
    <source>
        <dbReference type="ARBA" id="ARBA00022448"/>
    </source>
</evidence>
<keyword evidence="6 9" id="KW-1133">Transmembrane helix</keyword>
<dbReference type="GO" id="GO:0016020">
    <property type="term" value="C:membrane"/>
    <property type="evidence" value="ECO:0007669"/>
    <property type="project" value="InterPro"/>
</dbReference>
<dbReference type="AlphaFoldDB" id="A0A176VHW7"/>
<feature type="region of interest" description="Disordered" evidence="8">
    <location>
        <begin position="381"/>
        <end position="405"/>
    </location>
</feature>
<dbReference type="Pfam" id="PF06472">
    <property type="entry name" value="ABC_membrane_2"/>
    <property type="match status" value="2"/>
</dbReference>
<keyword evidence="13" id="KW-1185">Reference proteome</keyword>
<comment type="caution">
    <text evidence="12">The sequence shown here is derived from an EMBL/GenBank/DDBJ whole genome shotgun (WGS) entry which is preliminary data.</text>
</comment>
<reference evidence="12" key="1">
    <citation type="submission" date="2016-03" db="EMBL/GenBank/DDBJ databases">
        <title>Mechanisms controlling the formation of the plant cell surface in tip-growing cells are functionally conserved among land plants.</title>
        <authorList>
            <person name="Honkanen S."/>
            <person name="Jones V.A."/>
            <person name="Morieri G."/>
            <person name="Champion C."/>
            <person name="Hetherington A.J."/>
            <person name="Kelly S."/>
            <person name="Saint-Marcoux D."/>
            <person name="Proust H."/>
            <person name="Prescott H."/>
            <person name="Dolan L."/>
        </authorList>
    </citation>
    <scope>NUCLEOTIDE SEQUENCE [LARGE SCALE GENOMIC DNA]</scope>
    <source>
        <tissue evidence="12">Whole gametophyte</tissue>
    </source>
</reference>